<evidence type="ECO:0000313" key="6">
    <source>
        <dbReference type="Proteomes" id="UP000273154"/>
    </source>
</evidence>
<sequence length="468" mass="48212">MNTQAFELAKTAYKSGDWAGAVSALAGVKGAGEACGEADHLRGNALMKLGMFPEAAEAYGEALADVAYGHVGALNCNRGRALVAAGNDAQAEACFQAAVSDPSYPTPYKAYQALGNLYTKRGQALEAGTAWRSAAIDEANPDPSGALLKLGGCFMSLGRPDDAVEAYRTALDFSGDNSQAKIYAELGLAYMASNRIAEAADAFTKAASDPTYQLTGEQQVSFTAAQRALAAKQGTTPSETEQMLAGTGYGAADLAANDGFGPTTASYDPLDPLGKSGEFIPSPEDTGFFSVTEEDLMAADKDDRKARRKHNHRGLKVFLTILILLVTVGGVGGFAFYKGYGWPTQEAIASDFFSAASAGQDISGYLADSVSSDAKNEISSIMPTGATSTVSGVDRSMASSTVLVTSSLASGGSQSYEVTMVRSGLGWKVSDVTLSFSSQGSASGATTTTGQLATTTDAATAQDTATTD</sequence>
<keyword evidence="2 3" id="KW-0802">TPR repeat</keyword>
<protein>
    <submittedName>
        <fullName evidence="5">Uncharacterized protein</fullName>
    </submittedName>
</protein>
<keyword evidence="4" id="KW-1133">Transmembrane helix</keyword>
<dbReference type="RefSeq" id="WP_126421958.1">
    <property type="nucleotide sequence ID" value="NZ_AP019367.1"/>
</dbReference>
<dbReference type="EMBL" id="AP019367">
    <property type="protein sequence ID" value="BBH50274.1"/>
    <property type="molecule type" value="Genomic_DNA"/>
</dbReference>
<feature type="transmembrane region" description="Helical" evidence="4">
    <location>
        <begin position="317"/>
        <end position="337"/>
    </location>
</feature>
<dbReference type="PROSITE" id="PS50005">
    <property type="entry name" value="TPR"/>
    <property type="match status" value="2"/>
</dbReference>
<dbReference type="SUPFAM" id="SSF48452">
    <property type="entry name" value="TPR-like"/>
    <property type="match status" value="1"/>
</dbReference>
<dbReference type="AlphaFoldDB" id="A0A3G9K7G1"/>
<keyword evidence="1" id="KW-0677">Repeat</keyword>
<dbReference type="PANTHER" id="PTHR45586:SF1">
    <property type="entry name" value="LIPOPOLYSACCHARIDE ASSEMBLY PROTEIN B"/>
    <property type="match status" value="1"/>
</dbReference>
<dbReference type="Gene3D" id="1.25.40.10">
    <property type="entry name" value="Tetratricopeptide repeat domain"/>
    <property type="match status" value="2"/>
</dbReference>
<dbReference type="Proteomes" id="UP000273154">
    <property type="component" value="Chromosome"/>
</dbReference>
<dbReference type="OrthoDB" id="3176473at2"/>
<evidence type="ECO:0000313" key="5">
    <source>
        <dbReference type="EMBL" id="BBH50274.1"/>
    </source>
</evidence>
<evidence type="ECO:0000256" key="3">
    <source>
        <dbReference type="PROSITE-ProRule" id="PRU00339"/>
    </source>
</evidence>
<evidence type="ECO:0000256" key="4">
    <source>
        <dbReference type="SAM" id="Phobius"/>
    </source>
</evidence>
<dbReference type="InterPro" id="IPR019734">
    <property type="entry name" value="TPR_rpt"/>
</dbReference>
<dbReference type="GeneID" id="88848993"/>
<organism evidence="5 6">
    <name type="scientific">Parolsenella catena</name>
    <dbReference type="NCBI Taxonomy" id="2003188"/>
    <lineage>
        <taxon>Bacteria</taxon>
        <taxon>Bacillati</taxon>
        <taxon>Actinomycetota</taxon>
        <taxon>Coriobacteriia</taxon>
        <taxon>Coriobacteriales</taxon>
        <taxon>Atopobiaceae</taxon>
        <taxon>Parolsenella</taxon>
    </lineage>
</organism>
<keyword evidence="6" id="KW-1185">Reference proteome</keyword>
<feature type="repeat" description="TPR" evidence="3">
    <location>
        <begin position="180"/>
        <end position="213"/>
    </location>
</feature>
<dbReference type="Pfam" id="PF13432">
    <property type="entry name" value="TPR_16"/>
    <property type="match status" value="2"/>
</dbReference>
<dbReference type="PANTHER" id="PTHR45586">
    <property type="entry name" value="TPR REPEAT-CONTAINING PROTEIN PA4667"/>
    <property type="match status" value="1"/>
</dbReference>
<accession>A0A3G9K7G1</accession>
<reference evidence="6" key="1">
    <citation type="submission" date="2018-11" db="EMBL/GenBank/DDBJ databases">
        <title>Comparative genomics of Parolsenella catena and Libanicoccus massiliensis: Reclassification of Libanicoccus massiliensis as Parolsenella massiliensis comb. nov.</title>
        <authorList>
            <person name="Sakamoto M."/>
            <person name="Ikeyama N."/>
            <person name="Murakami T."/>
            <person name="Mori H."/>
            <person name="Yuki M."/>
            <person name="Ohkuma M."/>
        </authorList>
    </citation>
    <scope>NUCLEOTIDE SEQUENCE [LARGE SCALE GENOMIC DNA]</scope>
    <source>
        <strain evidence="6">JCM 31932</strain>
    </source>
</reference>
<dbReference type="KEGG" id="pcat:Pcatena_08610"/>
<proteinExistence type="predicted"/>
<name>A0A3G9K7G1_9ACTN</name>
<evidence type="ECO:0000256" key="1">
    <source>
        <dbReference type="ARBA" id="ARBA00022737"/>
    </source>
</evidence>
<feature type="repeat" description="TPR" evidence="3">
    <location>
        <begin position="144"/>
        <end position="177"/>
    </location>
</feature>
<keyword evidence="4" id="KW-0812">Transmembrane</keyword>
<dbReference type="InterPro" id="IPR011990">
    <property type="entry name" value="TPR-like_helical_dom_sf"/>
</dbReference>
<dbReference type="InterPro" id="IPR051012">
    <property type="entry name" value="CellSynth/LPSAsmb/PSIAsmb"/>
</dbReference>
<dbReference type="Pfam" id="PF13181">
    <property type="entry name" value="TPR_8"/>
    <property type="match status" value="1"/>
</dbReference>
<gene>
    <name evidence="5" type="ORF">Pcatena_08610</name>
</gene>
<dbReference type="SMART" id="SM00028">
    <property type="entry name" value="TPR"/>
    <property type="match status" value="4"/>
</dbReference>
<evidence type="ECO:0000256" key="2">
    <source>
        <dbReference type="ARBA" id="ARBA00022803"/>
    </source>
</evidence>
<keyword evidence="4" id="KW-0472">Membrane</keyword>